<dbReference type="Proteomes" id="UP001556367">
    <property type="component" value="Unassembled WGS sequence"/>
</dbReference>
<proteinExistence type="predicted"/>
<sequence length="492" mass="54053">MLVTCWLLHTMALPLRQFLYRIHQRSFIPTTTSIATSSTSSMYLFKAAASKFRSFTSPSRAPPSLQADTTAPHVVIPFDDAINIAQINDDGGEHFTCDEEPFMVGLPHTPGYMPIQFGALLEGDNHKYKVLRKLGWGTASSVWLAQRLGSCDESKFFAIKVLTCSASTAIFQKFSHELDVLAAIRGDRGNHPGKSLCVTGVDILAEESVHGGHLCIVTEPYAISFLHLLRQSSVNGFDRGLVAKTVVKQVLLALDFLHSLGYVHTDIKTDNLLLPLKGQQKEIAAWLKDHPSSTYPPRNEPSLWPEPIITSKSEPLPPLGLKLPDALVVHLSDYGSAIPESKISPGMYAMPTVLRAPEIILEHPWGKPVDVWAVGCMALELITGQQVFNIDRTADLSFTEVHLARIADLVGPFSPQFLSACRLRADFFDDAGNLLRKPILSHHNSIAERIASAGLRDEELANASAFVRRALSIDPSERPSASALLADEWLKL</sequence>
<evidence type="ECO:0000256" key="5">
    <source>
        <dbReference type="ARBA" id="ARBA00022777"/>
    </source>
</evidence>
<evidence type="ECO:0000256" key="6">
    <source>
        <dbReference type="ARBA" id="ARBA00022840"/>
    </source>
</evidence>
<evidence type="ECO:0000256" key="1">
    <source>
        <dbReference type="ARBA" id="ARBA00012513"/>
    </source>
</evidence>
<dbReference type="Gene3D" id="3.30.200.20">
    <property type="entry name" value="Phosphorylase Kinase, domain 1"/>
    <property type="match status" value="1"/>
</dbReference>
<dbReference type="PROSITE" id="PS00108">
    <property type="entry name" value="PROTEIN_KINASE_ST"/>
    <property type="match status" value="1"/>
</dbReference>
<evidence type="ECO:0000256" key="2">
    <source>
        <dbReference type="ARBA" id="ARBA00022527"/>
    </source>
</evidence>
<keyword evidence="2" id="KW-0723">Serine/threonine-protein kinase</keyword>
<keyword evidence="5" id="KW-0418">Kinase</keyword>
<gene>
    <name evidence="10" type="ORF">HGRIS_005489</name>
</gene>
<dbReference type="SUPFAM" id="SSF56112">
    <property type="entry name" value="Protein kinase-like (PK-like)"/>
    <property type="match status" value="1"/>
</dbReference>
<dbReference type="PANTHER" id="PTHR47634:SF9">
    <property type="entry name" value="PROTEIN KINASE DOMAIN-CONTAINING PROTEIN-RELATED"/>
    <property type="match status" value="1"/>
</dbReference>
<dbReference type="EC" id="2.7.11.1" evidence="1"/>
<accession>A0ABR3JZ23</accession>
<dbReference type="SMART" id="SM00220">
    <property type="entry name" value="S_TKc"/>
    <property type="match status" value="1"/>
</dbReference>
<keyword evidence="3" id="KW-0808">Transferase</keyword>
<comment type="catalytic activity">
    <reaction evidence="7">
        <text>L-threonyl-[protein] + ATP = O-phospho-L-threonyl-[protein] + ADP + H(+)</text>
        <dbReference type="Rhea" id="RHEA:46608"/>
        <dbReference type="Rhea" id="RHEA-COMP:11060"/>
        <dbReference type="Rhea" id="RHEA-COMP:11605"/>
        <dbReference type="ChEBI" id="CHEBI:15378"/>
        <dbReference type="ChEBI" id="CHEBI:30013"/>
        <dbReference type="ChEBI" id="CHEBI:30616"/>
        <dbReference type="ChEBI" id="CHEBI:61977"/>
        <dbReference type="ChEBI" id="CHEBI:456216"/>
        <dbReference type="EC" id="2.7.11.1"/>
    </reaction>
</comment>
<dbReference type="InterPro" id="IPR008271">
    <property type="entry name" value="Ser/Thr_kinase_AS"/>
</dbReference>
<evidence type="ECO:0000313" key="10">
    <source>
        <dbReference type="EMBL" id="KAL0960445.1"/>
    </source>
</evidence>
<dbReference type="InterPro" id="IPR000719">
    <property type="entry name" value="Prot_kinase_dom"/>
</dbReference>
<keyword evidence="6" id="KW-0067">ATP-binding</keyword>
<feature type="domain" description="Protein kinase" evidence="9">
    <location>
        <begin position="128"/>
        <end position="490"/>
    </location>
</feature>
<name>A0ABR3JZ23_9AGAR</name>
<dbReference type="EMBL" id="JASNQZ010000001">
    <property type="protein sequence ID" value="KAL0960445.1"/>
    <property type="molecule type" value="Genomic_DNA"/>
</dbReference>
<protein>
    <recommendedName>
        <fullName evidence="1">non-specific serine/threonine protein kinase</fullName>
        <ecNumber evidence="1">2.7.11.1</ecNumber>
    </recommendedName>
</protein>
<dbReference type="PROSITE" id="PS50011">
    <property type="entry name" value="PROTEIN_KINASE_DOM"/>
    <property type="match status" value="1"/>
</dbReference>
<dbReference type="InterPro" id="IPR011009">
    <property type="entry name" value="Kinase-like_dom_sf"/>
</dbReference>
<dbReference type="Pfam" id="PF00069">
    <property type="entry name" value="Pkinase"/>
    <property type="match status" value="2"/>
</dbReference>
<dbReference type="InterPro" id="IPR051334">
    <property type="entry name" value="SRPK"/>
</dbReference>
<dbReference type="Gene3D" id="1.10.510.10">
    <property type="entry name" value="Transferase(Phosphotransferase) domain 1"/>
    <property type="match status" value="1"/>
</dbReference>
<comment type="caution">
    <text evidence="10">The sequence shown here is derived from an EMBL/GenBank/DDBJ whole genome shotgun (WGS) entry which is preliminary data.</text>
</comment>
<evidence type="ECO:0000259" key="9">
    <source>
        <dbReference type="PROSITE" id="PS50011"/>
    </source>
</evidence>
<dbReference type="PANTHER" id="PTHR47634">
    <property type="entry name" value="PROTEIN KINASE DOMAIN-CONTAINING PROTEIN-RELATED"/>
    <property type="match status" value="1"/>
</dbReference>
<reference evidence="11" key="1">
    <citation type="submission" date="2024-06" db="EMBL/GenBank/DDBJ databases">
        <title>Multi-omics analyses provide insights into the biosynthesis of the anticancer antibiotic pleurotin in Hohenbuehelia grisea.</title>
        <authorList>
            <person name="Weaver J.A."/>
            <person name="Alberti F."/>
        </authorList>
    </citation>
    <scope>NUCLEOTIDE SEQUENCE [LARGE SCALE GENOMIC DNA]</scope>
    <source>
        <strain evidence="11">T-177</strain>
    </source>
</reference>
<evidence type="ECO:0000256" key="4">
    <source>
        <dbReference type="ARBA" id="ARBA00022741"/>
    </source>
</evidence>
<organism evidence="10 11">
    <name type="scientific">Hohenbuehelia grisea</name>
    <dbReference type="NCBI Taxonomy" id="104357"/>
    <lineage>
        <taxon>Eukaryota</taxon>
        <taxon>Fungi</taxon>
        <taxon>Dikarya</taxon>
        <taxon>Basidiomycota</taxon>
        <taxon>Agaricomycotina</taxon>
        <taxon>Agaricomycetes</taxon>
        <taxon>Agaricomycetidae</taxon>
        <taxon>Agaricales</taxon>
        <taxon>Pleurotineae</taxon>
        <taxon>Pleurotaceae</taxon>
        <taxon>Hohenbuehelia</taxon>
    </lineage>
</organism>
<evidence type="ECO:0000256" key="7">
    <source>
        <dbReference type="ARBA" id="ARBA00047899"/>
    </source>
</evidence>
<evidence type="ECO:0000256" key="8">
    <source>
        <dbReference type="ARBA" id="ARBA00048679"/>
    </source>
</evidence>
<comment type="catalytic activity">
    <reaction evidence="8">
        <text>L-seryl-[protein] + ATP = O-phospho-L-seryl-[protein] + ADP + H(+)</text>
        <dbReference type="Rhea" id="RHEA:17989"/>
        <dbReference type="Rhea" id="RHEA-COMP:9863"/>
        <dbReference type="Rhea" id="RHEA-COMP:11604"/>
        <dbReference type="ChEBI" id="CHEBI:15378"/>
        <dbReference type="ChEBI" id="CHEBI:29999"/>
        <dbReference type="ChEBI" id="CHEBI:30616"/>
        <dbReference type="ChEBI" id="CHEBI:83421"/>
        <dbReference type="ChEBI" id="CHEBI:456216"/>
        <dbReference type="EC" id="2.7.11.1"/>
    </reaction>
</comment>
<evidence type="ECO:0000256" key="3">
    <source>
        <dbReference type="ARBA" id="ARBA00022679"/>
    </source>
</evidence>
<keyword evidence="11" id="KW-1185">Reference proteome</keyword>
<evidence type="ECO:0000313" key="11">
    <source>
        <dbReference type="Proteomes" id="UP001556367"/>
    </source>
</evidence>
<keyword evidence="4" id="KW-0547">Nucleotide-binding</keyword>